<keyword evidence="3" id="KW-0732">Signal</keyword>
<evidence type="ECO:0000313" key="6">
    <source>
        <dbReference type="Proteomes" id="UP000011761"/>
    </source>
</evidence>
<dbReference type="Proteomes" id="UP000011761">
    <property type="component" value="Unassembled WGS sequence"/>
</dbReference>
<name>M2M8I5_BAUPA</name>
<dbReference type="eggNOG" id="ENOG502S1CS">
    <property type="taxonomic scope" value="Eukaryota"/>
</dbReference>
<dbReference type="Pfam" id="PF23585">
    <property type="entry name" value="DUF7137"/>
    <property type="match status" value="1"/>
</dbReference>
<feature type="compositionally biased region" description="Low complexity" evidence="1">
    <location>
        <begin position="49"/>
        <end position="77"/>
    </location>
</feature>
<organism evidence="5 6">
    <name type="scientific">Baudoinia panamericana (strain UAMH 10762)</name>
    <name type="common">Angels' share fungus</name>
    <name type="synonym">Baudoinia compniacensis (strain UAMH 10762)</name>
    <dbReference type="NCBI Taxonomy" id="717646"/>
    <lineage>
        <taxon>Eukaryota</taxon>
        <taxon>Fungi</taxon>
        <taxon>Dikarya</taxon>
        <taxon>Ascomycota</taxon>
        <taxon>Pezizomycotina</taxon>
        <taxon>Dothideomycetes</taxon>
        <taxon>Dothideomycetidae</taxon>
        <taxon>Mycosphaerellales</taxon>
        <taxon>Teratosphaeriaceae</taxon>
        <taxon>Baudoinia</taxon>
    </lineage>
</organism>
<evidence type="ECO:0000256" key="2">
    <source>
        <dbReference type="SAM" id="Phobius"/>
    </source>
</evidence>
<evidence type="ECO:0000313" key="5">
    <source>
        <dbReference type="EMBL" id="EMC92701.1"/>
    </source>
</evidence>
<reference evidence="5 6" key="1">
    <citation type="journal article" date="2012" name="PLoS Pathog.">
        <title>Diverse lifestyles and strategies of plant pathogenesis encoded in the genomes of eighteen Dothideomycetes fungi.</title>
        <authorList>
            <person name="Ohm R.A."/>
            <person name="Feau N."/>
            <person name="Henrissat B."/>
            <person name="Schoch C.L."/>
            <person name="Horwitz B.A."/>
            <person name="Barry K.W."/>
            <person name="Condon B.J."/>
            <person name="Copeland A.C."/>
            <person name="Dhillon B."/>
            <person name="Glaser F."/>
            <person name="Hesse C.N."/>
            <person name="Kosti I."/>
            <person name="LaButti K."/>
            <person name="Lindquist E.A."/>
            <person name="Lucas S."/>
            <person name="Salamov A.A."/>
            <person name="Bradshaw R.E."/>
            <person name="Ciuffetti L."/>
            <person name="Hamelin R.C."/>
            <person name="Kema G.H.J."/>
            <person name="Lawrence C."/>
            <person name="Scott J.A."/>
            <person name="Spatafora J.W."/>
            <person name="Turgeon B.G."/>
            <person name="de Wit P.J.G.M."/>
            <person name="Zhong S."/>
            <person name="Goodwin S.B."/>
            <person name="Grigoriev I.V."/>
        </authorList>
    </citation>
    <scope>NUCLEOTIDE SEQUENCE [LARGE SCALE GENOMIC DNA]</scope>
    <source>
        <strain evidence="5 6">UAMH 10762</strain>
    </source>
</reference>
<dbReference type="RefSeq" id="XP_007679793.1">
    <property type="nucleotide sequence ID" value="XM_007681603.1"/>
</dbReference>
<feature type="signal peptide" evidence="3">
    <location>
        <begin position="1"/>
        <end position="19"/>
    </location>
</feature>
<dbReference type="OMA" id="WGWNYTN"/>
<keyword evidence="2" id="KW-0472">Membrane</keyword>
<gene>
    <name evidence="5" type="ORF">BAUCODRAFT_37603</name>
</gene>
<dbReference type="EMBL" id="KB445561">
    <property type="protein sequence ID" value="EMC92701.1"/>
    <property type="molecule type" value="Genomic_DNA"/>
</dbReference>
<evidence type="ECO:0000259" key="4">
    <source>
        <dbReference type="Pfam" id="PF23585"/>
    </source>
</evidence>
<sequence>MRPTSSLSTFCLLAAAASAFKAPLAHEIGAILPRQTTSYDLSFSEQPQGNTATTAATSNNAAATGTQTAKNNGTTTTAIDPRLPAGGLSMITPNVYTTQYYKISDYITFAWNYTSLSVTPSAVDILASCASNSATYTIALNQTITAATQAVTWDTNDFQASASTTLLTGKYTLIIHDAAKDVSATPAAGYLGTYQQFTFGMYDPQPYVSIQDGWQCVTCKKSAAFSTVEKQTMGFVLGAVAMTIVSFTWFAGVAGLW</sequence>
<keyword evidence="2" id="KW-1133">Transmembrane helix</keyword>
<evidence type="ECO:0000256" key="3">
    <source>
        <dbReference type="SAM" id="SignalP"/>
    </source>
</evidence>
<dbReference type="PANTHER" id="PTHR42028">
    <property type="entry name" value="CHROMOSOME 1, WHOLE GENOME SHOTGUN SEQUENCE"/>
    <property type="match status" value="1"/>
</dbReference>
<dbReference type="KEGG" id="bcom:BAUCODRAFT_37603"/>
<proteinExistence type="predicted"/>
<dbReference type="GeneID" id="19113287"/>
<protein>
    <recommendedName>
        <fullName evidence="4">DUF7137 domain-containing protein</fullName>
    </recommendedName>
</protein>
<feature type="chain" id="PRO_5004021097" description="DUF7137 domain-containing protein" evidence="3">
    <location>
        <begin position="20"/>
        <end position="257"/>
    </location>
</feature>
<dbReference type="OrthoDB" id="2435509at2759"/>
<dbReference type="AlphaFoldDB" id="M2M8I5"/>
<keyword evidence="6" id="KW-1185">Reference proteome</keyword>
<accession>M2M8I5</accession>
<feature type="domain" description="DUF7137" evidence="4">
    <location>
        <begin position="83"/>
        <end position="218"/>
    </location>
</feature>
<dbReference type="STRING" id="717646.M2M8I5"/>
<keyword evidence="2" id="KW-0812">Transmembrane</keyword>
<dbReference type="PANTHER" id="PTHR42028:SF1">
    <property type="entry name" value="YALI0E30657P"/>
    <property type="match status" value="1"/>
</dbReference>
<feature type="region of interest" description="Disordered" evidence="1">
    <location>
        <begin position="42"/>
        <end position="77"/>
    </location>
</feature>
<evidence type="ECO:0000256" key="1">
    <source>
        <dbReference type="SAM" id="MobiDB-lite"/>
    </source>
</evidence>
<feature type="transmembrane region" description="Helical" evidence="2">
    <location>
        <begin position="235"/>
        <end position="256"/>
    </location>
</feature>
<dbReference type="InterPro" id="IPR055561">
    <property type="entry name" value="DUF7137"/>
</dbReference>
<dbReference type="HOGENOM" id="CLU_058864_0_0_1"/>